<keyword evidence="5" id="KW-1185">Reference proteome</keyword>
<dbReference type="PANTHER" id="PTHR43037:SF5">
    <property type="entry name" value="FERULOYL ESTERASE"/>
    <property type="match status" value="1"/>
</dbReference>
<dbReference type="InterPro" id="IPR050955">
    <property type="entry name" value="Plant_Biomass_Hydrol_Est"/>
</dbReference>
<evidence type="ECO:0000256" key="1">
    <source>
        <dbReference type="ARBA" id="ARBA00022729"/>
    </source>
</evidence>
<comment type="caution">
    <text evidence="4">The sequence shown here is derived from an EMBL/GenBank/DDBJ whole genome shotgun (WGS) entry which is preliminary data.</text>
</comment>
<dbReference type="EMBL" id="JACTNF010000003">
    <property type="protein sequence ID" value="MBO1073735.1"/>
    <property type="molecule type" value="Genomic_DNA"/>
</dbReference>
<feature type="region of interest" description="Disordered" evidence="3">
    <location>
        <begin position="1"/>
        <end position="25"/>
    </location>
</feature>
<gene>
    <name evidence="4" type="ORF">IAI60_03855</name>
</gene>
<sequence>MPPSKTPGPGLHPLGMGSGQGRERDGLLMIPAGTEAPMPLLVLLHGAGGNAAGMLRLLEPQARQAGVALLLPESRGPTWDVVLGGLGPDVAFLDAALRRTFATIAVDPGRLAIGGFSDGASYALSLGLVNGALFRWVLAFSPGFIAAPAFHGRPRIFVSHGLNDNVLPIDRCSRPLVARLRQGGYPLRYEEFEGGHYLPEGAAAKALSWLSSGRN</sequence>
<evidence type="ECO:0000313" key="5">
    <source>
        <dbReference type="Proteomes" id="UP001518990"/>
    </source>
</evidence>
<dbReference type="SUPFAM" id="SSF53474">
    <property type="entry name" value="alpha/beta-Hydrolases"/>
    <property type="match status" value="1"/>
</dbReference>
<evidence type="ECO:0000313" key="4">
    <source>
        <dbReference type="EMBL" id="MBO1073735.1"/>
    </source>
</evidence>
<keyword evidence="1" id="KW-0732">Signal</keyword>
<dbReference type="PANTHER" id="PTHR43037">
    <property type="entry name" value="UNNAMED PRODUCT-RELATED"/>
    <property type="match status" value="1"/>
</dbReference>
<organism evidence="4 5">
    <name type="scientific">Roseomonas marmotae</name>
    <dbReference type="NCBI Taxonomy" id="2768161"/>
    <lineage>
        <taxon>Bacteria</taxon>
        <taxon>Pseudomonadati</taxon>
        <taxon>Pseudomonadota</taxon>
        <taxon>Alphaproteobacteria</taxon>
        <taxon>Acetobacterales</taxon>
        <taxon>Roseomonadaceae</taxon>
        <taxon>Roseomonas</taxon>
    </lineage>
</organism>
<dbReference type="InterPro" id="IPR029058">
    <property type="entry name" value="AB_hydrolase_fold"/>
</dbReference>
<protein>
    <recommendedName>
        <fullName evidence="6">Phospholipase</fullName>
    </recommendedName>
</protein>
<dbReference type="Gene3D" id="3.40.50.1820">
    <property type="entry name" value="alpha/beta hydrolase"/>
    <property type="match status" value="1"/>
</dbReference>
<name>A0ABS3K8E1_9PROT</name>
<evidence type="ECO:0000256" key="3">
    <source>
        <dbReference type="SAM" id="MobiDB-lite"/>
    </source>
</evidence>
<reference evidence="4 5" key="1">
    <citation type="submission" date="2020-09" db="EMBL/GenBank/DDBJ databases">
        <title>Roseomonas.</title>
        <authorList>
            <person name="Zhu W."/>
        </authorList>
    </citation>
    <scope>NUCLEOTIDE SEQUENCE [LARGE SCALE GENOMIC DNA]</scope>
    <source>
        <strain evidence="4 5">1311</strain>
    </source>
</reference>
<proteinExistence type="predicted"/>
<dbReference type="Proteomes" id="UP001518990">
    <property type="component" value="Unassembled WGS sequence"/>
</dbReference>
<evidence type="ECO:0000256" key="2">
    <source>
        <dbReference type="ARBA" id="ARBA00022801"/>
    </source>
</evidence>
<keyword evidence="2" id="KW-0378">Hydrolase</keyword>
<evidence type="ECO:0008006" key="6">
    <source>
        <dbReference type="Google" id="ProtNLM"/>
    </source>
</evidence>
<accession>A0ABS3K8E1</accession>